<comment type="caution">
    <text evidence="1">The sequence shown here is derived from an EMBL/GenBank/DDBJ whole genome shotgun (WGS) entry which is preliminary data.</text>
</comment>
<sequence>MFLRAFLPPLIPGLLITGCTAPASYPSLLPRVTESRSWEEPVIAAPAPDVADPALDAKIADAMKILEERAAAFDAAGARGERLVASARGTAAGSEAWLNAQVALAELDALRSSTSEIALTLDDLASERALSLAPEYQPLTTAADRVRAAMKRQAERIATLQARLAPA</sequence>
<name>A0A245ZTK0_9SPHN</name>
<dbReference type="PROSITE" id="PS51257">
    <property type="entry name" value="PROKAR_LIPOPROTEIN"/>
    <property type="match status" value="1"/>
</dbReference>
<dbReference type="AlphaFoldDB" id="A0A245ZTK0"/>
<keyword evidence="2" id="KW-1185">Reference proteome</keyword>
<reference evidence="1 2" key="1">
    <citation type="submission" date="2017-03" db="EMBL/GenBank/DDBJ databases">
        <title>Genome sequence of Sphingomonas mucosissima DSM 17494.</title>
        <authorList>
            <person name="Poehlein A."/>
            <person name="Wuebbeler J.H."/>
            <person name="Steinbuechel A."/>
            <person name="Daniel R."/>
        </authorList>
    </citation>
    <scope>NUCLEOTIDE SEQUENCE [LARGE SCALE GENOMIC DNA]</scope>
    <source>
        <strain evidence="1 2">DSM 17494</strain>
    </source>
</reference>
<accession>A0A245ZTK0</accession>
<dbReference type="EMBL" id="NBBJ01000001">
    <property type="protein sequence ID" value="OWK33075.1"/>
    <property type="molecule type" value="Genomic_DNA"/>
</dbReference>
<proteinExistence type="predicted"/>
<organism evidence="1 2">
    <name type="scientific">Sphingomonas mucosissima</name>
    <dbReference type="NCBI Taxonomy" id="370959"/>
    <lineage>
        <taxon>Bacteria</taxon>
        <taxon>Pseudomonadati</taxon>
        <taxon>Pseudomonadota</taxon>
        <taxon>Alphaproteobacteria</taxon>
        <taxon>Sphingomonadales</taxon>
        <taxon>Sphingomonadaceae</taxon>
        <taxon>Sphingomonas</taxon>
    </lineage>
</organism>
<evidence type="ECO:0000313" key="1">
    <source>
        <dbReference type="EMBL" id="OWK33075.1"/>
    </source>
</evidence>
<gene>
    <name evidence="1" type="ORF">SPMU_14200</name>
</gene>
<evidence type="ECO:0000313" key="2">
    <source>
        <dbReference type="Proteomes" id="UP000197783"/>
    </source>
</evidence>
<protein>
    <submittedName>
        <fullName evidence="1">Uncharacterized protein</fullName>
    </submittedName>
</protein>
<dbReference type="Proteomes" id="UP000197783">
    <property type="component" value="Unassembled WGS sequence"/>
</dbReference>